<evidence type="ECO:0000256" key="8">
    <source>
        <dbReference type="ARBA" id="ARBA00022816"/>
    </source>
</evidence>
<dbReference type="PANTHER" id="PTHR12710:SF0">
    <property type="entry name" value="NUCLEAR PROTEIN LOCALIZATION PROTEIN 4 HOMOLOG"/>
    <property type="match status" value="1"/>
</dbReference>
<evidence type="ECO:0000256" key="9">
    <source>
        <dbReference type="ARBA" id="ARBA00022824"/>
    </source>
</evidence>
<dbReference type="GO" id="GO:0031965">
    <property type="term" value="C:nuclear membrane"/>
    <property type="evidence" value="ECO:0007669"/>
    <property type="project" value="UniProtKB-SubCell"/>
</dbReference>
<dbReference type="STRING" id="27349.A0A0L6UDS9"/>
<feature type="region of interest" description="Disordered" evidence="15">
    <location>
        <begin position="154"/>
        <end position="182"/>
    </location>
</feature>
<feature type="transmembrane region" description="Helical" evidence="16">
    <location>
        <begin position="747"/>
        <end position="768"/>
    </location>
</feature>
<name>A0A0L6UDS9_9BASI</name>
<dbReference type="Pfam" id="PF11543">
    <property type="entry name" value="UN_NPL4"/>
    <property type="match status" value="1"/>
</dbReference>
<evidence type="ECO:0000259" key="17">
    <source>
        <dbReference type="PROSITE" id="PS50249"/>
    </source>
</evidence>
<dbReference type="AlphaFoldDB" id="A0A0L6UDS9"/>
<dbReference type="InterPro" id="IPR037518">
    <property type="entry name" value="MPN"/>
</dbReference>
<keyword evidence="11" id="KW-0811">Translocation</keyword>
<dbReference type="InterPro" id="IPR007717">
    <property type="entry name" value="NPL4_C"/>
</dbReference>
<keyword evidence="16" id="KW-1133">Transmembrane helix</keyword>
<evidence type="ECO:0000313" key="19">
    <source>
        <dbReference type="Proteomes" id="UP000037035"/>
    </source>
</evidence>
<dbReference type="InterPro" id="IPR024682">
    <property type="entry name" value="Npl4_Ub-like_dom"/>
</dbReference>
<dbReference type="EMBL" id="LAVV01012384">
    <property type="protein sequence ID" value="KNZ46729.1"/>
    <property type="molecule type" value="Genomic_DNA"/>
</dbReference>
<dbReference type="OrthoDB" id="10251089at2759"/>
<keyword evidence="12 16" id="KW-0472">Membrane</keyword>
<comment type="similarity">
    <text evidence="4">Belongs to the NPL4 family.</text>
</comment>
<evidence type="ECO:0000256" key="16">
    <source>
        <dbReference type="SAM" id="Phobius"/>
    </source>
</evidence>
<evidence type="ECO:0000313" key="18">
    <source>
        <dbReference type="EMBL" id="KNZ46729.1"/>
    </source>
</evidence>
<keyword evidence="13" id="KW-0539">Nucleus</keyword>
<dbReference type="GO" id="GO:0051028">
    <property type="term" value="P:mRNA transport"/>
    <property type="evidence" value="ECO:0007669"/>
    <property type="project" value="UniProtKB-KW"/>
</dbReference>
<dbReference type="GO" id="GO:0005789">
    <property type="term" value="C:endoplasmic reticulum membrane"/>
    <property type="evidence" value="ECO:0007669"/>
    <property type="project" value="UniProtKB-SubCell"/>
</dbReference>
<comment type="subcellular location">
    <subcellularLocation>
        <location evidence="3">Cytoplasm</location>
        <location evidence="3">Perinuclear region</location>
    </subcellularLocation>
    <subcellularLocation>
        <location evidence="2">Endoplasmic reticulum membrane</location>
        <topology evidence="2">Peripheral membrane protein</topology>
        <orientation evidence="2">Cytoplasmic side</orientation>
    </subcellularLocation>
    <subcellularLocation>
        <location evidence="1">Nucleus membrane</location>
        <topology evidence="1">Peripheral membrane protein</topology>
        <orientation evidence="1">Cytoplasmic side</orientation>
    </subcellularLocation>
</comment>
<evidence type="ECO:0000256" key="7">
    <source>
        <dbReference type="ARBA" id="ARBA00022490"/>
    </source>
</evidence>
<sequence length="821" mass="92320">MRSVRQRAMKTSVPWLRFEKRRMDELVLVIDDRKINLRPESRGGLPGVIPSRAALPRGDASQALGSPAYLVRIRSPNGTHRYDISPTDDLEKLIGKILIDCPEAEPSTLALSNQPRGGEKLVSNVSGSCSQLGIKHGDLLFASYQPKGDPVFTASDPAKNGITNRDQLTTSSSHDHRKSNKQEWKEVKELEIDRILEKEDGKIPRKRDGKFCRHGDKSMCDYCMPLEPYDPSFHTERGIKHLSFQSFLRKLNAATNKPETGGSYIPPLEELDYNVIIPCPSASHAPFPAGICSKCQPSAITLQLQPYRMVDHVEFATPALIENMLVFWRKTGCQRFGYMLGRYERYEQVPLGIKAVVEAIHEPPQQGELDGIQIGLPWEDERRVQDLASMSGLHVVGMIYTDLTPDDSSEEAKAAGKVIYKRHAQSFFLSSLETIFTAHQQANRQNPSRFSASGKFSSKFVTCTITGNREGGIDVSAYQASDQAVAMVKADMIEASVDPGIVRLKDDDQEIRARYIPDVFYRYKNKYGIDIKENAKPCFPVDYLLVSLTHGFPDSPSPLFCTPTPFPIENRPGLHDQSMDLVANKIRPILQKFMDSFSSAPAANNGKGKGREEDNSDDHLSELQVFLSDWHFLSFIDSIGIFDRSDIYHLINFALCRDAERLHPTAQALFQTNSWQTLLAIVQESESSECSSSAVYMQGPPMGLVSRRLEENRGVQAFFMRSPNPLLRPIILMMFWIPIILTSPATLYLIVPIVLFLILSVPSIALCAACRYLNLSLFFFIFHPFPNLIIYPIPPLTYILDIHWYQKKSGFNCISCKEKDG</sequence>
<evidence type="ECO:0000256" key="6">
    <source>
        <dbReference type="ARBA" id="ARBA00022448"/>
    </source>
</evidence>
<keyword evidence="8" id="KW-0509">mRNA transport</keyword>
<keyword evidence="10" id="KW-0653">Protein transport</keyword>
<evidence type="ECO:0000256" key="13">
    <source>
        <dbReference type="ARBA" id="ARBA00023242"/>
    </source>
</evidence>
<reference evidence="18 19" key="1">
    <citation type="submission" date="2015-08" db="EMBL/GenBank/DDBJ databases">
        <title>Next Generation Sequencing and Analysis of the Genome of Puccinia sorghi L Schw, the Causal Agent of Maize Common Rust.</title>
        <authorList>
            <person name="Rochi L."/>
            <person name="Burguener G."/>
            <person name="Darino M."/>
            <person name="Turjanski A."/>
            <person name="Kreff E."/>
            <person name="Dieguez M.J."/>
            <person name="Sacco F."/>
        </authorList>
    </citation>
    <scope>NUCLEOTIDE SEQUENCE [LARGE SCALE GENOMIC DNA]</scope>
    <source>
        <strain evidence="18 19">RO10H11247</strain>
    </source>
</reference>
<gene>
    <name evidence="18" type="ORF">VP01_6g6</name>
</gene>
<evidence type="ECO:0000256" key="11">
    <source>
        <dbReference type="ARBA" id="ARBA00023010"/>
    </source>
</evidence>
<dbReference type="InterPro" id="IPR007716">
    <property type="entry name" value="NPL4_Zn-bd_put"/>
</dbReference>
<comment type="caution">
    <text evidence="18">The sequence shown here is derived from an EMBL/GenBank/DDBJ whole genome shotgun (WGS) entry which is preliminary data.</text>
</comment>
<keyword evidence="16" id="KW-0812">Transmembrane</keyword>
<evidence type="ECO:0000256" key="15">
    <source>
        <dbReference type="SAM" id="MobiDB-lite"/>
    </source>
</evidence>
<feature type="domain" description="MPN" evidence="17">
    <location>
        <begin position="313"/>
        <end position="456"/>
    </location>
</feature>
<feature type="compositionally biased region" description="Polar residues" evidence="15">
    <location>
        <begin position="161"/>
        <end position="172"/>
    </location>
</feature>
<accession>A0A0L6UDS9</accession>
<dbReference type="GO" id="GO:0015031">
    <property type="term" value="P:protein transport"/>
    <property type="evidence" value="ECO:0007669"/>
    <property type="project" value="UniProtKB-KW"/>
</dbReference>
<keyword evidence="19" id="KW-1185">Reference proteome</keyword>
<evidence type="ECO:0000256" key="1">
    <source>
        <dbReference type="ARBA" id="ARBA00004335"/>
    </source>
</evidence>
<dbReference type="VEuPathDB" id="FungiDB:VP01_6g6"/>
<evidence type="ECO:0000256" key="5">
    <source>
        <dbReference type="ARBA" id="ARBA00019709"/>
    </source>
</evidence>
<dbReference type="Pfam" id="PF05020">
    <property type="entry name" value="zf-NPL4"/>
    <property type="match status" value="1"/>
</dbReference>
<keyword evidence="9" id="KW-0256">Endoplasmic reticulum</keyword>
<evidence type="ECO:0000256" key="3">
    <source>
        <dbReference type="ARBA" id="ARBA00004556"/>
    </source>
</evidence>
<dbReference type="CDD" id="cd08061">
    <property type="entry name" value="MPN_NPL4"/>
    <property type="match status" value="1"/>
</dbReference>
<dbReference type="InterPro" id="IPR016563">
    <property type="entry name" value="Npl4"/>
</dbReference>
<organism evidence="18 19">
    <name type="scientific">Puccinia sorghi</name>
    <dbReference type="NCBI Taxonomy" id="27349"/>
    <lineage>
        <taxon>Eukaryota</taxon>
        <taxon>Fungi</taxon>
        <taxon>Dikarya</taxon>
        <taxon>Basidiomycota</taxon>
        <taxon>Pucciniomycotina</taxon>
        <taxon>Pucciniomycetes</taxon>
        <taxon>Pucciniales</taxon>
        <taxon>Pucciniaceae</taxon>
        <taxon>Puccinia</taxon>
    </lineage>
</organism>
<keyword evidence="7" id="KW-0963">Cytoplasm</keyword>
<protein>
    <recommendedName>
        <fullName evidence="5">Nuclear protein localization protein 4</fullName>
    </recommendedName>
</protein>
<dbReference type="PROSITE" id="PS50249">
    <property type="entry name" value="MPN"/>
    <property type="match status" value="1"/>
</dbReference>
<feature type="transmembrane region" description="Helical" evidence="16">
    <location>
        <begin position="775"/>
        <end position="793"/>
    </location>
</feature>
<dbReference type="Proteomes" id="UP000037035">
    <property type="component" value="Unassembled WGS sequence"/>
</dbReference>
<dbReference type="GO" id="GO:0031625">
    <property type="term" value="F:ubiquitin protein ligase binding"/>
    <property type="evidence" value="ECO:0007669"/>
    <property type="project" value="TreeGrafter"/>
</dbReference>
<evidence type="ECO:0000256" key="10">
    <source>
        <dbReference type="ARBA" id="ARBA00022927"/>
    </source>
</evidence>
<dbReference type="PANTHER" id="PTHR12710">
    <property type="entry name" value="NUCLEAR PROTEIN LOCALIZATION 4"/>
    <property type="match status" value="1"/>
</dbReference>
<dbReference type="GO" id="GO:0043130">
    <property type="term" value="F:ubiquitin binding"/>
    <property type="evidence" value="ECO:0007669"/>
    <property type="project" value="TreeGrafter"/>
</dbReference>
<proteinExistence type="inferred from homology"/>
<dbReference type="FunFam" id="3.10.20.90:FF:000243">
    <property type="entry name" value="Nuclear protein localization protein 4"/>
    <property type="match status" value="1"/>
</dbReference>
<evidence type="ECO:0000256" key="12">
    <source>
        <dbReference type="ARBA" id="ARBA00023136"/>
    </source>
</evidence>
<dbReference type="GO" id="GO:0006511">
    <property type="term" value="P:ubiquitin-dependent protein catabolic process"/>
    <property type="evidence" value="ECO:0007669"/>
    <property type="project" value="InterPro"/>
</dbReference>
<keyword evidence="6" id="KW-0813">Transport</keyword>
<evidence type="ECO:0000256" key="4">
    <source>
        <dbReference type="ARBA" id="ARBA00011025"/>
    </source>
</evidence>
<dbReference type="Pfam" id="PF05021">
    <property type="entry name" value="NPL4"/>
    <property type="match status" value="1"/>
</dbReference>
<evidence type="ECO:0000256" key="14">
    <source>
        <dbReference type="ARBA" id="ARBA00024703"/>
    </source>
</evidence>
<comment type="function">
    <text evidence="14">Involved in the import of nuclear-targeted proteins into the nucleus and the export of poly(A) RNA out of the nucleus. Has a role in the endoplasmic reticulum-associated degradation (ERAD) pathway.</text>
</comment>
<dbReference type="Gene3D" id="3.10.20.90">
    <property type="entry name" value="Phosphatidylinositol 3-kinase Catalytic Subunit, Chain A, domain 1"/>
    <property type="match status" value="1"/>
</dbReference>
<evidence type="ECO:0000256" key="2">
    <source>
        <dbReference type="ARBA" id="ARBA00004397"/>
    </source>
</evidence>
<dbReference type="GO" id="GO:0048471">
    <property type="term" value="C:perinuclear region of cytoplasm"/>
    <property type="evidence" value="ECO:0007669"/>
    <property type="project" value="UniProtKB-SubCell"/>
</dbReference>